<dbReference type="AlphaFoldDB" id="A0A517TRJ5"/>
<organism evidence="1 2">
    <name type="scientific">Lacipirellula limnantheis</name>
    <dbReference type="NCBI Taxonomy" id="2528024"/>
    <lineage>
        <taxon>Bacteria</taxon>
        <taxon>Pseudomonadati</taxon>
        <taxon>Planctomycetota</taxon>
        <taxon>Planctomycetia</taxon>
        <taxon>Pirellulales</taxon>
        <taxon>Lacipirellulaceae</taxon>
        <taxon>Lacipirellula</taxon>
    </lineage>
</organism>
<evidence type="ECO:0000313" key="1">
    <source>
        <dbReference type="EMBL" id="QDT70994.1"/>
    </source>
</evidence>
<name>A0A517TRJ5_9BACT</name>
<proteinExistence type="predicted"/>
<keyword evidence="2" id="KW-1185">Reference proteome</keyword>
<dbReference type="EMBL" id="CP036339">
    <property type="protein sequence ID" value="QDT70994.1"/>
    <property type="molecule type" value="Genomic_DNA"/>
</dbReference>
<dbReference type="KEGG" id="llh:I41_01490"/>
<reference evidence="1 2" key="1">
    <citation type="submission" date="2019-02" db="EMBL/GenBank/DDBJ databases">
        <title>Deep-cultivation of Planctomycetes and their phenomic and genomic characterization uncovers novel biology.</title>
        <authorList>
            <person name="Wiegand S."/>
            <person name="Jogler M."/>
            <person name="Boedeker C."/>
            <person name="Pinto D."/>
            <person name="Vollmers J."/>
            <person name="Rivas-Marin E."/>
            <person name="Kohn T."/>
            <person name="Peeters S.H."/>
            <person name="Heuer A."/>
            <person name="Rast P."/>
            <person name="Oberbeckmann S."/>
            <person name="Bunk B."/>
            <person name="Jeske O."/>
            <person name="Meyerdierks A."/>
            <person name="Storesund J.E."/>
            <person name="Kallscheuer N."/>
            <person name="Luecker S."/>
            <person name="Lage O.M."/>
            <person name="Pohl T."/>
            <person name="Merkel B.J."/>
            <person name="Hornburger P."/>
            <person name="Mueller R.-W."/>
            <person name="Bruemmer F."/>
            <person name="Labrenz M."/>
            <person name="Spormann A.M."/>
            <person name="Op den Camp H."/>
            <person name="Overmann J."/>
            <person name="Amann R."/>
            <person name="Jetten M.S.M."/>
            <person name="Mascher T."/>
            <person name="Medema M.H."/>
            <person name="Devos D.P."/>
            <person name="Kaster A.-K."/>
            <person name="Ovreas L."/>
            <person name="Rohde M."/>
            <person name="Galperin M.Y."/>
            <person name="Jogler C."/>
        </authorList>
    </citation>
    <scope>NUCLEOTIDE SEQUENCE [LARGE SCALE GENOMIC DNA]</scope>
    <source>
        <strain evidence="1 2">I41</strain>
    </source>
</reference>
<evidence type="ECO:0000313" key="2">
    <source>
        <dbReference type="Proteomes" id="UP000317909"/>
    </source>
</evidence>
<dbReference type="Proteomes" id="UP000317909">
    <property type="component" value="Chromosome"/>
</dbReference>
<gene>
    <name evidence="1" type="ORF">I41_01490</name>
</gene>
<accession>A0A517TRJ5</accession>
<protein>
    <submittedName>
        <fullName evidence="1">Uncharacterized protein</fullName>
    </submittedName>
</protein>
<sequence length="67" mass="6963">MVSCDERCVDSNGLVEVGDSVGVFPELKPDGASAGKIISICLAAYGLIKVTQCEIQICNGAQGDRSM</sequence>